<dbReference type="Gene3D" id="3.40.605.10">
    <property type="entry name" value="Aldehyde Dehydrogenase, Chain A, domain 1"/>
    <property type="match status" value="1"/>
</dbReference>
<evidence type="ECO:0000313" key="6">
    <source>
        <dbReference type="Proteomes" id="UP001519363"/>
    </source>
</evidence>
<reference evidence="5 6" key="1">
    <citation type="submission" date="2021-03" db="EMBL/GenBank/DDBJ databases">
        <title>Sequencing the genomes of 1000 actinobacteria strains.</title>
        <authorList>
            <person name="Klenk H.-P."/>
        </authorList>
    </citation>
    <scope>NUCLEOTIDE SEQUENCE [LARGE SCALE GENOMIC DNA]</scope>
    <source>
        <strain evidence="5 6">DSM 44580</strain>
    </source>
</reference>
<gene>
    <name evidence="5" type="ORF">JOF53_006621</name>
</gene>
<keyword evidence="1 3" id="KW-0560">Oxidoreductase</keyword>
<evidence type="ECO:0000259" key="4">
    <source>
        <dbReference type="Pfam" id="PF00171"/>
    </source>
</evidence>
<proteinExistence type="inferred from homology"/>
<dbReference type="EMBL" id="JAGIOO010000001">
    <property type="protein sequence ID" value="MBP2477749.1"/>
    <property type="molecule type" value="Genomic_DNA"/>
</dbReference>
<dbReference type="Pfam" id="PF00171">
    <property type="entry name" value="Aldedh"/>
    <property type="match status" value="1"/>
</dbReference>
<dbReference type="SUPFAM" id="SSF53720">
    <property type="entry name" value="ALDH-like"/>
    <property type="match status" value="1"/>
</dbReference>
<dbReference type="InterPro" id="IPR016161">
    <property type="entry name" value="Ald_DH/histidinol_DH"/>
</dbReference>
<comment type="similarity">
    <text evidence="3">Belongs to the aldehyde dehydrogenase family.</text>
</comment>
<dbReference type="InterPro" id="IPR015590">
    <property type="entry name" value="Aldehyde_DH_dom"/>
</dbReference>
<accession>A0ABS5AMF8</accession>
<dbReference type="InterPro" id="IPR029510">
    <property type="entry name" value="Ald_DH_CS_GLU"/>
</dbReference>
<keyword evidence="6" id="KW-1185">Reference proteome</keyword>
<evidence type="ECO:0000256" key="2">
    <source>
        <dbReference type="PROSITE-ProRule" id="PRU10007"/>
    </source>
</evidence>
<protein>
    <recommendedName>
        <fullName evidence="4">Aldehyde dehydrogenase domain-containing protein</fullName>
    </recommendedName>
</protein>
<evidence type="ECO:0000256" key="3">
    <source>
        <dbReference type="RuleBase" id="RU003345"/>
    </source>
</evidence>
<evidence type="ECO:0000256" key="1">
    <source>
        <dbReference type="ARBA" id="ARBA00023002"/>
    </source>
</evidence>
<organism evidence="5 6">
    <name type="scientific">Crossiella equi</name>
    <dbReference type="NCBI Taxonomy" id="130796"/>
    <lineage>
        <taxon>Bacteria</taxon>
        <taxon>Bacillati</taxon>
        <taxon>Actinomycetota</taxon>
        <taxon>Actinomycetes</taxon>
        <taxon>Pseudonocardiales</taxon>
        <taxon>Pseudonocardiaceae</taxon>
        <taxon>Crossiella</taxon>
    </lineage>
</organism>
<sequence>MSKILVVMSAAEVWARTDGSEYPTGYWAEELAAPLSAVTEPLLRDGRPRKLSFTGSTPVGRLLMAQAADTVLRTSMELGGNAPFIVCQDADIDAARGAMTARTSSRAPWSWNVLSRRQSRHASSL</sequence>
<dbReference type="InterPro" id="IPR016162">
    <property type="entry name" value="Ald_DH_N"/>
</dbReference>
<feature type="domain" description="Aldehyde dehydrogenase" evidence="4">
    <location>
        <begin position="36"/>
        <end position="99"/>
    </location>
</feature>
<dbReference type="Proteomes" id="UP001519363">
    <property type="component" value="Unassembled WGS sequence"/>
</dbReference>
<feature type="active site" evidence="2">
    <location>
        <position position="77"/>
    </location>
</feature>
<comment type="caution">
    <text evidence="5">The sequence shown here is derived from an EMBL/GenBank/DDBJ whole genome shotgun (WGS) entry which is preliminary data.</text>
</comment>
<evidence type="ECO:0000313" key="5">
    <source>
        <dbReference type="EMBL" id="MBP2477749.1"/>
    </source>
</evidence>
<dbReference type="InterPro" id="IPR050740">
    <property type="entry name" value="Aldehyde_DH_Superfamily"/>
</dbReference>
<name>A0ABS5AMF8_9PSEU</name>
<dbReference type="PROSITE" id="PS00687">
    <property type="entry name" value="ALDEHYDE_DEHYDR_GLU"/>
    <property type="match status" value="1"/>
</dbReference>
<dbReference type="PANTHER" id="PTHR43353">
    <property type="entry name" value="SUCCINATE-SEMIALDEHYDE DEHYDROGENASE, MITOCHONDRIAL"/>
    <property type="match status" value="1"/>
</dbReference>
<dbReference type="PANTHER" id="PTHR43353:SF5">
    <property type="entry name" value="SUCCINATE-SEMIALDEHYDE DEHYDROGENASE, MITOCHONDRIAL"/>
    <property type="match status" value="1"/>
</dbReference>